<evidence type="ECO:0000313" key="6">
    <source>
        <dbReference type="Proteomes" id="UP001139347"/>
    </source>
</evidence>
<evidence type="ECO:0000313" key="5">
    <source>
        <dbReference type="EMBL" id="MCJ8013625.1"/>
    </source>
</evidence>
<feature type="transmembrane region" description="Helical" evidence="2">
    <location>
        <begin position="136"/>
        <end position="154"/>
    </location>
</feature>
<feature type="transmembrane region" description="Helical" evidence="2">
    <location>
        <begin position="372"/>
        <end position="392"/>
    </location>
</feature>
<evidence type="ECO:0000259" key="3">
    <source>
        <dbReference type="Pfam" id="PF01569"/>
    </source>
</evidence>
<keyword evidence="2" id="KW-1133">Transmembrane helix</keyword>
<feature type="transmembrane region" description="Helical" evidence="2">
    <location>
        <begin position="174"/>
        <end position="193"/>
    </location>
</feature>
<feature type="domain" description="VTT" evidence="4">
    <location>
        <begin position="39"/>
        <end position="156"/>
    </location>
</feature>
<feature type="transmembrane region" description="Helical" evidence="2">
    <location>
        <begin position="220"/>
        <end position="240"/>
    </location>
</feature>
<organism evidence="5 6">
    <name type="scientific">Paenibacillus mangrovi</name>
    <dbReference type="NCBI Taxonomy" id="2931978"/>
    <lineage>
        <taxon>Bacteria</taxon>
        <taxon>Bacillati</taxon>
        <taxon>Bacillota</taxon>
        <taxon>Bacilli</taxon>
        <taxon>Bacillales</taxon>
        <taxon>Paenibacillaceae</taxon>
        <taxon>Paenibacillus</taxon>
    </lineage>
</organism>
<dbReference type="GO" id="GO:0005886">
    <property type="term" value="C:plasma membrane"/>
    <property type="evidence" value="ECO:0007669"/>
    <property type="project" value="TreeGrafter"/>
</dbReference>
<dbReference type="Gene3D" id="1.20.144.10">
    <property type="entry name" value="Phosphatidic acid phosphatase type 2/haloperoxidase"/>
    <property type="match status" value="1"/>
</dbReference>
<gene>
    <name evidence="5" type="ORF">MUG84_18025</name>
</gene>
<keyword evidence="6" id="KW-1185">Reference proteome</keyword>
<feature type="domain" description="Phosphatidic acid phosphatase type 2/haloperoxidase" evidence="3">
    <location>
        <begin position="335"/>
        <end position="413"/>
    </location>
</feature>
<dbReference type="PANTHER" id="PTHR42709">
    <property type="entry name" value="ALKALINE PHOSPHATASE LIKE PROTEIN"/>
    <property type="match status" value="1"/>
</dbReference>
<dbReference type="Proteomes" id="UP001139347">
    <property type="component" value="Unassembled WGS sequence"/>
</dbReference>
<dbReference type="SUPFAM" id="SSF48317">
    <property type="entry name" value="Acid phosphatase/Vanadium-dependent haloperoxidase"/>
    <property type="match status" value="1"/>
</dbReference>
<sequence length="428" mass="49355">MLDWIMQWIDLHGYLVLFFVPMLELLFLPVSAEFVMGYGGFLVFQGKLNWLISILVAATGSAIGTTLAYWIGYKLGTPFFEKYGSRIHMGPERFNKVSKWFQRYGNKVITINYFITGVRHITGYFSGITRIPFRTYILYAYIGAFLWAATFVSFGKLLGPQWEQYQTQINKYVAVITVMIVVVFVLSFLYNMYKVNIIEFLKKSFKKGEEIFHSPRRVKILIVVTFAVFLSLFVFMLGLIQDFLAKEFGDFDFVTSYIIHAMFDESWSSLMNDFAFLASLQVLVPIVVLTLLWIIFKGKDQILETIFMLIVVIGGEVWEEVLRRFFHRAGHVTSSGQVQYTFPSEQTFITLIVLGFCAFILVRHVKSTWIRYAVSLIVIVVCLLVGISLIFFEVQYPSDVAAGYVFGGVWLSLNVVLLEIFRFFKTTE</sequence>
<feature type="transmembrane region" description="Helical" evidence="2">
    <location>
        <begin position="12"/>
        <end position="30"/>
    </location>
</feature>
<evidence type="ECO:0000256" key="1">
    <source>
        <dbReference type="ARBA" id="ARBA00010792"/>
    </source>
</evidence>
<protein>
    <submittedName>
        <fullName evidence="5">VTT domain-containing protein</fullName>
    </submittedName>
</protein>
<dbReference type="Pfam" id="PF01569">
    <property type="entry name" value="PAP2"/>
    <property type="match status" value="1"/>
</dbReference>
<feature type="transmembrane region" description="Helical" evidence="2">
    <location>
        <begin position="274"/>
        <end position="295"/>
    </location>
</feature>
<dbReference type="InterPro" id="IPR036938">
    <property type="entry name" value="PAP2/HPO_sf"/>
</dbReference>
<reference evidence="5" key="1">
    <citation type="submission" date="2022-04" db="EMBL/GenBank/DDBJ databases">
        <title>Paenibacillus mangrovi sp. nov., a novel endophytic bacterium isolated from bark of Kandelia candel.</title>
        <authorList>
            <person name="Tuo L."/>
        </authorList>
    </citation>
    <scope>NUCLEOTIDE SEQUENCE</scope>
    <source>
        <strain evidence="5">KQZ6P-2</strain>
    </source>
</reference>
<dbReference type="AlphaFoldDB" id="A0A9X1WTZ9"/>
<comment type="similarity">
    <text evidence="1">Belongs to the DedA family.</text>
</comment>
<name>A0A9X1WTZ9_9BACL</name>
<feature type="transmembrane region" description="Helical" evidence="2">
    <location>
        <begin position="347"/>
        <end position="365"/>
    </location>
</feature>
<dbReference type="EMBL" id="JALIRP010000007">
    <property type="protein sequence ID" value="MCJ8013625.1"/>
    <property type="molecule type" value="Genomic_DNA"/>
</dbReference>
<accession>A0A9X1WTZ9</accession>
<keyword evidence="2" id="KW-0812">Transmembrane</keyword>
<evidence type="ECO:0000256" key="2">
    <source>
        <dbReference type="SAM" id="Phobius"/>
    </source>
</evidence>
<feature type="transmembrane region" description="Helical" evidence="2">
    <location>
        <begin position="302"/>
        <end position="318"/>
    </location>
</feature>
<evidence type="ECO:0000259" key="4">
    <source>
        <dbReference type="Pfam" id="PF09335"/>
    </source>
</evidence>
<dbReference type="Pfam" id="PF09335">
    <property type="entry name" value="VTT_dom"/>
    <property type="match status" value="1"/>
</dbReference>
<dbReference type="InterPro" id="IPR051311">
    <property type="entry name" value="DedA_domain"/>
</dbReference>
<dbReference type="RefSeq" id="WP_244727281.1">
    <property type="nucleotide sequence ID" value="NZ_JALIRP010000007.1"/>
</dbReference>
<dbReference type="InterPro" id="IPR000326">
    <property type="entry name" value="PAP2/HPO"/>
</dbReference>
<proteinExistence type="inferred from homology"/>
<feature type="transmembrane region" description="Helical" evidence="2">
    <location>
        <begin position="50"/>
        <end position="72"/>
    </location>
</feature>
<keyword evidence="2" id="KW-0472">Membrane</keyword>
<dbReference type="InterPro" id="IPR032816">
    <property type="entry name" value="VTT_dom"/>
</dbReference>
<dbReference type="PANTHER" id="PTHR42709:SF9">
    <property type="entry name" value="ALKALINE PHOSPHATASE LIKE PROTEIN"/>
    <property type="match status" value="1"/>
</dbReference>
<comment type="caution">
    <text evidence="5">The sequence shown here is derived from an EMBL/GenBank/DDBJ whole genome shotgun (WGS) entry which is preliminary data.</text>
</comment>
<feature type="transmembrane region" description="Helical" evidence="2">
    <location>
        <begin position="404"/>
        <end position="424"/>
    </location>
</feature>